<dbReference type="GO" id="GO:0005737">
    <property type="term" value="C:cytoplasm"/>
    <property type="evidence" value="ECO:0007669"/>
    <property type="project" value="UniProtKB-SubCell"/>
</dbReference>
<dbReference type="EC" id="2.7.10.2" evidence="18"/>
<dbReference type="InterPro" id="IPR017441">
    <property type="entry name" value="Protein_kinase_ATP_BS"/>
</dbReference>
<dbReference type="GO" id="GO:0001726">
    <property type="term" value="C:ruffle"/>
    <property type="evidence" value="ECO:0007669"/>
    <property type="project" value="UniProtKB-SubCell"/>
</dbReference>
<dbReference type="AlphaFoldDB" id="A0AAZ3SGC3"/>
<evidence type="ECO:0000256" key="2">
    <source>
        <dbReference type="ARBA" id="ARBA00004496"/>
    </source>
</evidence>
<dbReference type="Pfam" id="PF07714">
    <property type="entry name" value="PK_Tyr_Ser-Thr"/>
    <property type="match status" value="1"/>
</dbReference>
<name>A0AAZ3SGC3_ONCTS</name>
<evidence type="ECO:0000313" key="22">
    <source>
        <dbReference type="Ensembl" id="ENSOTSP00005152124.1"/>
    </source>
</evidence>
<organism evidence="22 23">
    <name type="scientific">Oncorhynchus tshawytscha</name>
    <name type="common">Chinook salmon</name>
    <name type="synonym">Salmo tshawytscha</name>
    <dbReference type="NCBI Taxonomy" id="74940"/>
    <lineage>
        <taxon>Eukaryota</taxon>
        <taxon>Metazoa</taxon>
        <taxon>Chordata</taxon>
        <taxon>Craniata</taxon>
        <taxon>Vertebrata</taxon>
        <taxon>Euteleostomi</taxon>
        <taxon>Actinopterygii</taxon>
        <taxon>Neopterygii</taxon>
        <taxon>Teleostei</taxon>
        <taxon>Protacanthopterygii</taxon>
        <taxon>Salmoniformes</taxon>
        <taxon>Salmonidae</taxon>
        <taxon>Salmoninae</taxon>
        <taxon>Oncorhynchus</taxon>
    </lineage>
</organism>
<reference evidence="22" key="3">
    <citation type="submission" date="2025-09" db="UniProtKB">
        <authorList>
            <consortium name="Ensembl"/>
        </authorList>
    </citation>
    <scope>IDENTIFICATION</scope>
</reference>
<evidence type="ECO:0000256" key="6">
    <source>
        <dbReference type="ARBA" id="ARBA00022679"/>
    </source>
</evidence>
<evidence type="ECO:0000313" key="23">
    <source>
        <dbReference type="Proteomes" id="UP000694402"/>
    </source>
</evidence>
<keyword evidence="10 17" id="KW-0067">ATP-binding</keyword>
<keyword evidence="7" id="KW-0519">Myristate</keyword>
<feature type="domain" description="Protein kinase" evidence="21">
    <location>
        <begin position="257"/>
        <end position="509"/>
    </location>
</feature>
<evidence type="ECO:0000256" key="15">
    <source>
        <dbReference type="PROSITE-ProRule" id="PRU00191"/>
    </source>
</evidence>
<dbReference type="GO" id="GO:0005524">
    <property type="term" value="F:ATP binding"/>
    <property type="evidence" value="ECO:0007669"/>
    <property type="project" value="UniProtKB-UniRule"/>
</dbReference>
<evidence type="ECO:0000256" key="10">
    <source>
        <dbReference type="ARBA" id="ARBA00022840"/>
    </source>
</evidence>
<evidence type="ECO:0000256" key="12">
    <source>
        <dbReference type="ARBA" id="ARBA00023137"/>
    </source>
</evidence>
<comment type="subcellular location">
    <subcellularLocation>
        <location evidence="1">Cell projection</location>
        <location evidence="1">Ruffle</location>
    </subcellularLocation>
    <subcellularLocation>
        <location evidence="2">Cytoplasm</location>
    </subcellularLocation>
</comment>
<evidence type="ECO:0000256" key="13">
    <source>
        <dbReference type="ARBA" id="ARBA00023273"/>
    </source>
</evidence>
<comment type="similarity">
    <text evidence="18">Belongs to the protein kinase superfamily. Tyr protein kinase family.</text>
</comment>
<evidence type="ECO:0000259" key="20">
    <source>
        <dbReference type="PROSITE" id="PS50002"/>
    </source>
</evidence>
<keyword evidence="5" id="KW-0597">Phosphoprotein</keyword>
<evidence type="ECO:0000256" key="5">
    <source>
        <dbReference type="ARBA" id="ARBA00022553"/>
    </source>
</evidence>
<keyword evidence="7" id="KW-0449">Lipoprotein</keyword>
<keyword evidence="4" id="KW-0963">Cytoplasm</keyword>
<dbReference type="CDD" id="cd11847">
    <property type="entry name" value="SH3_Brk"/>
    <property type="match status" value="1"/>
</dbReference>
<keyword evidence="23" id="KW-1185">Reference proteome</keyword>
<evidence type="ECO:0000256" key="7">
    <source>
        <dbReference type="ARBA" id="ARBA00022707"/>
    </source>
</evidence>
<evidence type="ECO:0000256" key="11">
    <source>
        <dbReference type="ARBA" id="ARBA00022999"/>
    </source>
</evidence>
<dbReference type="FunFam" id="1.10.510.10:FF:000399">
    <property type="entry name" value="Tyrosine-protein kinase"/>
    <property type="match status" value="1"/>
</dbReference>
<dbReference type="InterPro" id="IPR020635">
    <property type="entry name" value="Tyr_kinase_cat_dom"/>
</dbReference>
<reference evidence="22" key="2">
    <citation type="submission" date="2025-08" db="UniProtKB">
        <authorList>
            <consortium name="Ensembl"/>
        </authorList>
    </citation>
    <scope>IDENTIFICATION</scope>
</reference>
<dbReference type="InterPro" id="IPR001452">
    <property type="entry name" value="SH3_domain"/>
</dbReference>
<feature type="domain" description="SH3" evidence="20">
    <location>
        <begin position="71"/>
        <end position="135"/>
    </location>
</feature>
<dbReference type="Ensembl" id="ENSOTST00005165344.1">
    <property type="protein sequence ID" value="ENSOTSP00005152124.1"/>
    <property type="gene ID" value="ENSOTSG00005059450.1"/>
</dbReference>
<evidence type="ECO:0000256" key="4">
    <source>
        <dbReference type="ARBA" id="ARBA00022490"/>
    </source>
</evidence>
<keyword evidence="12 18" id="KW-0829">Tyrosine-protein kinase</keyword>
<feature type="domain" description="SH2" evidence="19">
    <location>
        <begin position="141"/>
        <end position="232"/>
    </location>
</feature>
<evidence type="ECO:0000256" key="8">
    <source>
        <dbReference type="ARBA" id="ARBA00022741"/>
    </source>
</evidence>
<keyword evidence="3 16" id="KW-0728">SH3 domain</keyword>
<dbReference type="Pfam" id="PF14604">
    <property type="entry name" value="SH3_9"/>
    <property type="match status" value="1"/>
</dbReference>
<dbReference type="InterPro" id="IPR000980">
    <property type="entry name" value="SH2"/>
</dbReference>
<proteinExistence type="inferred from homology"/>
<dbReference type="Pfam" id="PF00017">
    <property type="entry name" value="SH2"/>
    <property type="match status" value="1"/>
</dbReference>
<dbReference type="PROSITE" id="PS50011">
    <property type="entry name" value="PROTEIN_KINASE_DOM"/>
    <property type="match status" value="1"/>
</dbReference>
<keyword evidence="8 17" id="KW-0547">Nucleotide-binding</keyword>
<dbReference type="PROSITE" id="PS00107">
    <property type="entry name" value="PROTEIN_KINASE_ATP"/>
    <property type="match status" value="1"/>
</dbReference>
<evidence type="ECO:0000256" key="1">
    <source>
        <dbReference type="ARBA" id="ARBA00004466"/>
    </source>
</evidence>
<dbReference type="PANTHER" id="PTHR24418">
    <property type="entry name" value="TYROSINE-PROTEIN KINASE"/>
    <property type="match status" value="1"/>
</dbReference>
<dbReference type="FunFam" id="2.30.30.40:FF:000229">
    <property type="entry name" value="Tyrosine-protein kinase"/>
    <property type="match status" value="1"/>
</dbReference>
<keyword evidence="9 18" id="KW-0418">Kinase</keyword>
<reference evidence="23" key="1">
    <citation type="journal article" date="2018" name="PLoS ONE">
        <title>Chinook salmon (Oncorhynchus tshawytscha) genome and transcriptome.</title>
        <authorList>
            <person name="Christensen K.A."/>
            <person name="Leong J.S."/>
            <person name="Sakhrani D."/>
            <person name="Biagi C.A."/>
            <person name="Minkley D.R."/>
            <person name="Withler R.E."/>
            <person name="Rondeau E.B."/>
            <person name="Koop B.F."/>
            <person name="Devlin R.H."/>
        </authorList>
    </citation>
    <scope>NUCLEOTIDE SEQUENCE [LARGE SCALE GENOMIC DNA]</scope>
</reference>
<dbReference type="GeneTree" id="ENSGT00940000161218"/>
<dbReference type="InterPro" id="IPR050198">
    <property type="entry name" value="Non-receptor_tyrosine_kinases"/>
</dbReference>
<evidence type="ECO:0000256" key="18">
    <source>
        <dbReference type="RuleBase" id="RU362096"/>
    </source>
</evidence>
<dbReference type="PROSITE" id="PS50002">
    <property type="entry name" value="SH3"/>
    <property type="match status" value="1"/>
</dbReference>
<accession>A0AAZ3SGC3</accession>
<comment type="catalytic activity">
    <reaction evidence="14 18">
        <text>L-tyrosyl-[protein] + ATP = O-phospho-L-tyrosyl-[protein] + ADP + H(+)</text>
        <dbReference type="Rhea" id="RHEA:10596"/>
        <dbReference type="Rhea" id="RHEA-COMP:10136"/>
        <dbReference type="Rhea" id="RHEA-COMP:20101"/>
        <dbReference type="ChEBI" id="CHEBI:15378"/>
        <dbReference type="ChEBI" id="CHEBI:30616"/>
        <dbReference type="ChEBI" id="CHEBI:46858"/>
        <dbReference type="ChEBI" id="CHEBI:61978"/>
        <dbReference type="ChEBI" id="CHEBI:456216"/>
        <dbReference type="EC" id="2.7.10.2"/>
    </reaction>
</comment>
<evidence type="ECO:0000256" key="16">
    <source>
        <dbReference type="PROSITE-ProRule" id="PRU00192"/>
    </source>
</evidence>
<feature type="binding site" evidence="17">
    <location>
        <position position="285"/>
    </location>
    <ligand>
        <name>ATP</name>
        <dbReference type="ChEBI" id="CHEBI:30616"/>
    </ligand>
</feature>
<protein>
    <recommendedName>
        <fullName evidence="18">Tyrosine-protein kinase</fullName>
        <ecNumber evidence="18">2.7.10.2</ecNumber>
    </recommendedName>
</protein>
<evidence type="ECO:0000256" key="17">
    <source>
        <dbReference type="PROSITE-ProRule" id="PRU10141"/>
    </source>
</evidence>
<dbReference type="Proteomes" id="UP000694402">
    <property type="component" value="Unassembled WGS sequence"/>
</dbReference>
<dbReference type="SMART" id="SM00326">
    <property type="entry name" value="SH3"/>
    <property type="match status" value="1"/>
</dbReference>
<dbReference type="SMART" id="SM00219">
    <property type="entry name" value="TyrKc"/>
    <property type="match status" value="1"/>
</dbReference>
<dbReference type="InterPro" id="IPR001245">
    <property type="entry name" value="Ser-Thr/Tyr_kinase_cat_dom"/>
</dbReference>
<evidence type="ECO:0000259" key="19">
    <source>
        <dbReference type="PROSITE" id="PS50001"/>
    </source>
</evidence>
<evidence type="ECO:0000256" key="3">
    <source>
        <dbReference type="ARBA" id="ARBA00022443"/>
    </source>
</evidence>
<keyword evidence="6 18" id="KW-0808">Transferase</keyword>
<dbReference type="InterPro" id="IPR000719">
    <property type="entry name" value="Prot_kinase_dom"/>
</dbReference>
<evidence type="ECO:0000256" key="14">
    <source>
        <dbReference type="ARBA" id="ARBA00051245"/>
    </source>
</evidence>
<sequence>MGDCLRKTCPCLETLWVRLFGDKNNTECSNTVEGISNDVADDECVEISYNGRRSFTRNPRNSMRRDAPQPTESAIYMALWRFEAREKDELSFQEGDLFNVISRSGDWWTARKIDRNGRVLAKGIVPNNYLARGESVNAQPWYFGKMNRFEALSQILSPENGEGAFLIRVSEKGQVGYVLSVKVGNQAKHFKICEQDGQYWLEQTHPFNTLIDLVEYYTTHTLGSVSRLGEACTRKEPVPQDLSHSTVDEWELPKEEFTLGEQLGTGFFADVHRGKWKNSINVAIKILKNDSLNDHEFQREVQILKKLRHRHLISLFAVCTSSSPYYIITELMEKGNLLNFLRGSEGSQLDLVSLADMAAQVADGMAYLEQQNSIHRDLAARNVLVGENYICKVADFGLARIIKEPFYVSEDKKIPYKWSSPEAISHGRFSNKSDVWSFGVLLYEMLTYGGTPYPGYNNYEVYRQIIAGYRMPAPEKCPKLLYKLMLACWSDNPADRPDFKELRSKLENINRYELEQ</sequence>
<dbReference type="FunFam" id="3.30.200.20:FF:000053">
    <property type="entry name" value="Tyrosine-protein kinase"/>
    <property type="match status" value="1"/>
</dbReference>
<dbReference type="PROSITE" id="PS50001">
    <property type="entry name" value="SH2"/>
    <property type="match status" value="1"/>
</dbReference>
<dbReference type="SMART" id="SM00252">
    <property type="entry name" value="SH2"/>
    <property type="match status" value="1"/>
</dbReference>
<dbReference type="GO" id="GO:0005634">
    <property type="term" value="C:nucleus"/>
    <property type="evidence" value="ECO:0007669"/>
    <property type="project" value="UniProtKB-ARBA"/>
</dbReference>
<dbReference type="GO" id="GO:0004715">
    <property type="term" value="F:non-membrane spanning protein tyrosine kinase activity"/>
    <property type="evidence" value="ECO:0007669"/>
    <property type="project" value="UniProtKB-EC"/>
</dbReference>
<gene>
    <name evidence="22" type="primary">ATR</name>
</gene>
<keyword evidence="11 15" id="KW-0727">SH2 domain</keyword>
<evidence type="ECO:0000256" key="9">
    <source>
        <dbReference type="ARBA" id="ARBA00022777"/>
    </source>
</evidence>
<evidence type="ECO:0000259" key="21">
    <source>
        <dbReference type="PROSITE" id="PS50011"/>
    </source>
</evidence>
<keyword evidence="13" id="KW-0966">Cell projection</keyword>